<evidence type="ECO:0000256" key="1">
    <source>
        <dbReference type="SAM" id="Phobius"/>
    </source>
</evidence>
<dbReference type="RefSeq" id="WP_021383427.1">
    <property type="nucleotide sequence ID" value="NZ_LJCL01000008.1"/>
</dbReference>
<dbReference type="CDD" id="cd07341">
    <property type="entry name" value="M56_BlaR1_MecR1_like"/>
    <property type="match status" value="1"/>
</dbReference>
<evidence type="ECO:0000313" key="3">
    <source>
        <dbReference type="EMBL" id="AYD68636.1"/>
    </source>
</evidence>
<keyword evidence="1" id="KW-1133">Transmembrane helix</keyword>
<dbReference type="PANTHER" id="PTHR34978">
    <property type="entry name" value="POSSIBLE SENSOR-TRANSDUCER PROTEIN BLAR"/>
    <property type="match status" value="1"/>
</dbReference>
<protein>
    <submittedName>
        <fullName evidence="3">Beta-lactamase inducer</fullName>
    </submittedName>
</protein>
<evidence type="ECO:0000259" key="2">
    <source>
        <dbReference type="Pfam" id="PF05569"/>
    </source>
</evidence>
<accession>A0A386JBS0</accession>
<dbReference type="EMBL" id="MG973074">
    <property type="protein sequence ID" value="AYD68636.1"/>
    <property type="molecule type" value="Genomic_DNA"/>
</dbReference>
<dbReference type="InterPro" id="IPR052173">
    <property type="entry name" value="Beta-lactam_resp_regulator"/>
</dbReference>
<dbReference type="Pfam" id="PF05569">
    <property type="entry name" value="Peptidase_M56"/>
    <property type="match status" value="1"/>
</dbReference>
<reference evidence="3" key="1">
    <citation type="journal article" date="2018" name="Sci. Rep.">
        <title>Novel Clade C-I Clostridium difficile strains escape diagnostic tests, differ in pathogenicity potential and carry toxins on extrachromosomal elements.</title>
        <authorList>
            <person name="Ramirez-Vargas G."/>
            <person name="Lopez-Urena D."/>
            <person name="Badilla A."/>
            <person name="Orozco-Aguilar J."/>
            <person name="Murillo T."/>
            <person name="Rojas P."/>
            <person name="Riedel T."/>
            <person name="Overmann J."/>
            <person name="Gonzalez G."/>
            <person name="Chaves-Olarte E."/>
            <person name="Quesada-Gomez C."/>
            <person name="Rodriguez C."/>
        </authorList>
    </citation>
    <scope>NUCLEOTIDE SEQUENCE</scope>
    <source>
        <strain evidence="3">HSJD-312</strain>
        <plasmid evidence="3">pHSJD-312</plasmid>
    </source>
</reference>
<keyword evidence="1" id="KW-0812">Transmembrane</keyword>
<sequence>MELFIEILKLNIYISVPILLFILFTKKVNRYGYKFYYLMCILIIFRMLFISKINLNILAINNNIIKSYKHSIDSYISYGYSINLDIFMYIWILGIILISFCHLKANYKFYNYVENLQEEVLDADIINVLDAQVKKLNINRRFKVYRVKGIYSPAIIGLRDYKIIIPEKEYSSRELNFIFRHELVHYKRKDNLFKAMVSIVCTIHWFNPICHLLKKQFNELCELSCDEIVIDEYTSSEIEEYAYLILDTIKYKKTLKYSTCVSQFRNEKNIILKKRLNRMFNEDKRKINLGFKFLLTFIIVGSMFSINANSEPNENILGDTDGKISYNKNGETYGPSVTDSNGNLIEPELIQALGIGKKVGYVRQRDLYDCDNQPRTPEEAVLYTRKRSFNIFKKSIPLYDKEGVKIIGRFKVD</sequence>
<keyword evidence="1" id="KW-0472">Membrane</keyword>
<dbReference type="AlphaFoldDB" id="A0A386JBS0"/>
<gene>
    <name evidence="3" type="ORF">pHSJD-312_00013</name>
</gene>
<organism evidence="3">
    <name type="scientific">Clostridioides difficile</name>
    <name type="common">Peptoclostridium difficile</name>
    <dbReference type="NCBI Taxonomy" id="1496"/>
    <lineage>
        <taxon>Bacteria</taxon>
        <taxon>Bacillati</taxon>
        <taxon>Bacillota</taxon>
        <taxon>Clostridia</taxon>
        <taxon>Peptostreptococcales</taxon>
        <taxon>Peptostreptococcaceae</taxon>
        <taxon>Clostridioides</taxon>
    </lineage>
</organism>
<feature type="domain" description="Peptidase M56" evidence="2">
    <location>
        <begin position="70"/>
        <end position="276"/>
    </location>
</feature>
<dbReference type="InterPro" id="IPR008756">
    <property type="entry name" value="Peptidase_M56"/>
</dbReference>
<feature type="transmembrane region" description="Helical" evidence="1">
    <location>
        <begin position="80"/>
        <end position="101"/>
    </location>
</feature>
<keyword evidence="3" id="KW-0614">Plasmid</keyword>
<feature type="transmembrane region" description="Helical" evidence="1">
    <location>
        <begin position="36"/>
        <end position="60"/>
    </location>
</feature>
<name>A0A386JBS0_CLODI</name>
<feature type="transmembrane region" description="Helical" evidence="1">
    <location>
        <begin position="6"/>
        <end position="24"/>
    </location>
</feature>
<geneLocation type="plasmid" evidence="3">
    <name>pHSJD-312</name>
</geneLocation>
<proteinExistence type="predicted"/>
<dbReference type="PANTHER" id="PTHR34978:SF3">
    <property type="entry name" value="SLR0241 PROTEIN"/>
    <property type="match status" value="1"/>
</dbReference>